<accession>A0ABS1CC28</accession>
<evidence type="ECO:0000256" key="9">
    <source>
        <dbReference type="ARBA" id="ARBA00023136"/>
    </source>
</evidence>
<dbReference type="InterPro" id="IPR001264">
    <property type="entry name" value="Glyco_trans_51"/>
</dbReference>
<name>A0ABS1CC28_9GAMM</name>
<keyword evidence="5 11" id="KW-0812">Transmembrane</keyword>
<dbReference type="PANTHER" id="PTHR30400">
    <property type="entry name" value="MONOFUNCTIONAL BIOSYNTHETIC PEPTIDOGLYCAN TRANSGLYCOSYLASE"/>
    <property type="match status" value="1"/>
</dbReference>
<keyword evidence="2 11" id="KW-0997">Cell inner membrane</keyword>
<evidence type="ECO:0000256" key="3">
    <source>
        <dbReference type="ARBA" id="ARBA00022676"/>
    </source>
</evidence>
<evidence type="ECO:0000256" key="5">
    <source>
        <dbReference type="ARBA" id="ARBA00022692"/>
    </source>
</evidence>
<evidence type="ECO:0000256" key="8">
    <source>
        <dbReference type="ARBA" id="ARBA00022989"/>
    </source>
</evidence>
<dbReference type="Proteomes" id="UP000748752">
    <property type="component" value="Unassembled WGS sequence"/>
</dbReference>
<comment type="subcellular location">
    <subcellularLocation>
        <location evidence="11">Cell inner membrane</location>
        <topology evidence="11">Single-pass membrane protein</topology>
    </subcellularLocation>
</comment>
<evidence type="ECO:0000313" key="13">
    <source>
        <dbReference type="EMBL" id="MBK1629461.1"/>
    </source>
</evidence>
<dbReference type="InterPro" id="IPR023346">
    <property type="entry name" value="Lysozyme-like_dom_sf"/>
</dbReference>
<dbReference type="PANTHER" id="PTHR30400:SF0">
    <property type="entry name" value="BIOSYNTHETIC PEPTIDOGLYCAN TRANSGLYCOSYLASE"/>
    <property type="match status" value="1"/>
</dbReference>
<dbReference type="EC" id="2.4.99.28" evidence="11"/>
<evidence type="ECO:0000313" key="14">
    <source>
        <dbReference type="Proteomes" id="UP000748752"/>
    </source>
</evidence>
<evidence type="ECO:0000256" key="7">
    <source>
        <dbReference type="ARBA" id="ARBA00022984"/>
    </source>
</evidence>
<dbReference type="RefSeq" id="WP_200233426.1">
    <property type="nucleotide sequence ID" value="NZ_NRRV01000002.1"/>
</dbReference>
<organism evidence="13 14">
    <name type="scientific">Thiohalocapsa halophila</name>
    <dbReference type="NCBI Taxonomy" id="69359"/>
    <lineage>
        <taxon>Bacteria</taxon>
        <taxon>Pseudomonadati</taxon>
        <taxon>Pseudomonadota</taxon>
        <taxon>Gammaproteobacteria</taxon>
        <taxon>Chromatiales</taxon>
        <taxon>Chromatiaceae</taxon>
        <taxon>Thiohalocapsa</taxon>
    </lineage>
</organism>
<feature type="transmembrane region" description="Helical" evidence="11">
    <location>
        <begin position="20"/>
        <end position="39"/>
    </location>
</feature>
<protein>
    <recommendedName>
        <fullName evidence="11">Biosynthetic peptidoglycan transglycosylase</fullName>
        <ecNumber evidence="11">2.4.99.28</ecNumber>
    </recommendedName>
    <alternativeName>
        <fullName evidence="11">Glycan polymerase</fullName>
    </alternativeName>
    <alternativeName>
        <fullName evidence="11">Peptidoglycan glycosyltransferase MtgA</fullName>
        <shortName evidence="11">PGT</shortName>
    </alternativeName>
</protein>
<feature type="domain" description="Glycosyl transferase family 51" evidence="12">
    <location>
        <begin position="65"/>
        <end position="228"/>
    </location>
</feature>
<evidence type="ECO:0000256" key="10">
    <source>
        <dbReference type="ARBA" id="ARBA00023316"/>
    </source>
</evidence>
<comment type="catalytic activity">
    <reaction evidence="11">
        <text>[GlcNAc-(1-&gt;4)-Mur2Ac(oyl-L-Ala-gamma-D-Glu-L-Lys-D-Ala-D-Ala)](n)-di-trans,octa-cis-undecaprenyl diphosphate + beta-D-GlcNAc-(1-&gt;4)-Mur2Ac(oyl-L-Ala-gamma-D-Glu-L-Lys-D-Ala-D-Ala)-di-trans,octa-cis-undecaprenyl diphosphate = [GlcNAc-(1-&gt;4)-Mur2Ac(oyl-L-Ala-gamma-D-Glu-L-Lys-D-Ala-D-Ala)](n+1)-di-trans,octa-cis-undecaprenyl diphosphate + di-trans,octa-cis-undecaprenyl diphosphate + H(+)</text>
        <dbReference type="Rhea" id="RHEA:23708"/>
        <dbReference type="Rhea" id="RHEA-COMP:9602"/>
        <dbReference type="Rhea" id="RHEA-COMP:9603"/>
        <dbReference type="ChEBI" id="CHEBI:15378"/>
        <dbReference type="ChEBI" id="CHEBI:58405"/>
        <dbReference type="ChEBI" id="CHEBI:60033"/>
        <dbReference type="ChEBI" id="CHEBI:78435"/>
        <dbReference type="EC" id="2.4.99.28"/>
    </reaction>
</comment>
<dbReference type="InterPro" id="IPR036950">
    <property type="entry name" value="PBP_transglycosylase"/>
</dbReference>
<comment type="caution">
    <text evidence="13">The sequence shown here is derived from an EMBL/GenBank/DDBJ whole genome shotgun (WGS) entry which is preliminary data.</text>
</comment>
<proteinExistence type="inferred from homology"/>
<evidence type="ECO:0000256" key="11">
    <source>
        <dbReference type="HAMAP-Rule" id="MF_00766"/>
    </source>
</evidence>
<evidence type="ECO:0000259" key="12">
    <source>
        <dbReference type="Pfam" id="PF00912"/>
    </source>
</evidence>
<evidence type="ECO:0000256" key="6">
    <source>
        <dbReference type="ARBA" id="ARBA00022960"/>
    </source>
</evidence>
<dbReference type="EMBL" id="NRRV01000002">
    <property type="protein sequence ID" value="MBK1629461.1"/>
    <property type="molecule type" value="Genomic_DNA"/>
</dbReference>
<comment type="similarity">
    <text evidence="11">Belongs to the glycosyltransferase 51 family.</text>
</comment>
<comment type="pathway">
    <text evidence="11">Cell wall biogenesis; peptidoglycan biosynthesis.</text>
</comment>
<sequence>MGSSRKRRRGLTAVARAVGMALGVLALASVLLVCLLRWIDPPTSAFMVRHWVGATWSGAPKPRLYHEWVAADAIPPAMALAAVAAEDQRFPEHVGFDLVQLRQAWADYRAGGRLRGASTISQQTAKNLFLWPGRDPLRKALEAWMTLLMEALWPKERVLEIYLNVAQFGPDTFGVGAASWRFFDRPAVALSSSQAARLAAVLPNPDGYRVEAPSAHVQRRVRWIRRQMRQLGGAGYLDGVWPAATGTH</sequence>
<dbReference type="NCBIfam" id="TIGR02070">
    <property type="entry name" value="mono_pep_trsgly"/>
    <property type="match status" value="1"/>
</dbReference>
<keyword evidence="10 11" id="KW-0961">Cell wall biogenesis/degradation</keyword>
<keyword evidence="1 11" id="KW-1003">Cell membrane</keyword>
<evidence type="ECO:0000256" key="4">
    <source>
        <dbReference type="ARBA" id="ARBA00022679"/>
    </source>
</evidence>
<evidence type="ECO:0000256" key="2">
    <source>
        <dbReference type="ARBA" id="ARBA00022519"/>
    </source>
</evidence>
<dbReference type="HAMAP" id="MF_00766">
    <property type="entry name" value="PGT_MtgA"/>
    <property type="match status" value="1"/>
</dbReference>
<keyword evidence="7 11" id="KW-0573">Peptidoglycan synthesis</keyword>
<reference evidence="13 14" key="1">
    <citation type="journal article" date="2020" name="Microorganisms">
        <title>Osmotic Adaptation and Compatible Solute Biosynthesis of Phototrophic Bacteria as Revealed from Genome Analyses.</title>
        <authorList>
            <person name="Imhoff J.F."/>
            <person name="Rahn T."/>
            <person name="Kunzel S."/>
            <person name="Keller A."/>
            <person name="Neulinger S.C."/>
        </authorList>
    </citation>
    <scope>NUCLEOTIDE SEQUENCE [LARGE SCALE GENOMIC DNA]</scope>
    <source>
        <strain evidence="13 14">DSM 6210</strain>
    </source>
</reference>
<keyword evidence="8 11" id="KW-1133">Transmembrane helix</keyword>
<keyword evidence="4 11" id="KW-0808">Transferase</keyword>
<dbReference type="Pfam" id="PF00912">
    <property type="entry name" value="Transgly"/>
    <property type="match status" value="1"/>
</dbReference>
<keyword evidence="3 11" id="KW-0328">Glycosyltransferase</keyword>
<gene>
    <name evidence="11" type="primary">mtgA</name>
    <name evidence="13" type="ORF">CKO31_01650</name>
</gene>
<keyword evidence="14" id="KW-1185">Reference proteome</keyword>
<evidence type="ECO:0000256" key="1">
    <source>
        <dbReference type="ARBA" id="ARBA00022475"/>
    </source>
</evidence>
<comment type="function">
    <text evidence="11">Peptidoglycan polymerase that catalyzes glycan chain elongation from lipid-linked precursors.</text>
</comment>
<keyword evidence="9 11" id="KW-0472">Membrane</keyword>
<dbReference type="SUPFAM" id="SSF53955">
    <property type="entry name" value="Lysozyme-like"/>
    <property type="match status" value="1"/>
</dbReference>
<dbReference type="Gene3D" id="1.10.3810.10">
    <property type="entry name" value="Biosynthetic peptidoglycan transglycosylase-like"/>
    <property type="match status" value="1"/>
</dbReference>
<keyword evidence="6 11" id="KW-0133">Cell shape</keyword>
<dbReference type="InterPro" id="IPR011812">
    <property type="entry name" value="Pep_trsgly"/>
</dbReference>